<dbReference type="GO" id="GO:1904423">
    <property type="term" value="C:dehydrodolichyl diphosphate synthase complex"/>
    <property type="evidence" value="ECO:0007669"/>
    <property type="project" value="EnsemblFungi"/>
</dbReference>
<organism evidence="14 15">
    <name type="scientific">Wickerhamomyces anomalus (strain ATCC 58044 / CBS 1984 / NCYC 433 / NRRL Y-366-8)</name>
    <name type="common">Yeast</name>
    <name type="synonym">Hansenula anomala</name>
    <dbReference type="NCBI Taxonomy" id="683960"/>
    <lineage>
        <taxon>Eukaryota</taxon>
        <taxon>Fungi</taxon>
        <taxon>Dikarya</taxon>
        <taxon>Ascomycota</taxon>
        <taxon>Saccharomycotina</taxon>
        <taxon>Saccharomycetes</taxon>
        <taxon>Phaffomycetales</taxon>
        <taxon>Wickerhamomycetaceae</taxon>
        <taxon>Wickerhamomyces</taxon>
    </lineage>
</organism>
<dbReference type="EMBL" id="KV454211">
    <property type="protein sequence ID" value="ODQ59037.1"/>
    <property type="molecule type" value="Genomic_DNA"/>
</dbReference>
<keyword evidence="8" id="KW-0256">Endoplasmic reticulum</keyword>
<dbReference type="Gene3D" id="3.40.1180.10">
    <property type="entry name" value="Decaprenyl diphosphate synthase-like"/>
    <property type="match status" value="1"/>
</dbReference>
<dbReference type="InterPro" id="IPR036424">
    <property type="entry name" value="UPP_synth-like_sf"/>
</dbReference>
<evidence type="ECO:0000256" key="3">
    <source>
        <dbReference type="ARBA" id="ARBA00004922"/>
    </source>
</evidence>
<evidence type="ECO:0000256" key="12">
    <source>
        <dbReference type="ARBA" id="ARBA00047353"/>
    </source>
</evidence>
<evidence type="ECO:0000313" key="14">
    <source>
        <dbReference type="EMBL" id="ODQ59037.1"/>
    </source>
</evidence>
<sequence>MGAKVNGVEPVEVSDPKELFGSTRPVKPSKELIKSVIDPRIEASNKSRDEDKSLRGRLVFYFFHFILLTIYGFYSIFRSIQYVNNRIRIKFLNLAYNPSKTPQIIRDDVLKLAKLPKRISAILNLKSEEEEGGGFYGLLNDSAELTTWTLASGISQLSIYEYEGTLKNNVEELRIAIFKKLRDYFGPTSIPKFVIKIPHLNIKYYGVNHDDDLDYQNGDIDIEVSLLSIEDGKATIVELTKTMADLASKKEISSKDITISLIDGELTELVGLEPDLIILFTPTLDLQGYPPWHIRLSEFYWETDNEDVTYAIFLRALQKYSTCKINVGK</sequence>
<keyword evidence="9" id="KW-0460">Magnesium</keyword>
<comment type="catalytic activity">
    <reaction evidence="12">
        <text>n isopentenyl diphosphate + (2E,6E)-farnesyl diphosphate = a di-trans,poly-cis-polyprenyl diphosphate + n diphosphate</text>
        <dbReference type="Rhea" id="RHEA:53008"/>
        <dbReference type="Rhea" id="RHEA-COMP:19494"/>
        <dbReference type="ChEBI" id="CHEBI:33019"/>
        <dbReference type="ChEBI" id="CHEBI:128769"/>
        <dbReference type="ChEBI" id="CHEBI:136960"/>
        <dbReference type="ChEBI" id="CHEBI:175763"/>
        <dbReference type="EC" id="2.5.1.87"/>
    </reaction>
</comment>
<evidence type="ECO:0000256" key="6">
    <source>
        <dbReference type="ARBA" id="ARBA00022679"/>
    </source>
</evidence>
<evidence type="ECO:0000256" key="7">
    <source>
        <dbReference type="ARBA" id="ARBA00022692"/>
    </source>
</evidence>
<dbReference type="PANTHER" id="PTHR21528">
    <property type="entry name" value="DEHYDRODOLICHYL DIPHOSPHATE SYNTHASE COMPLEX SUBUNIT NUS1"/>
    <property type="match status" value="1"/>
</dbReference>
<dbReference type="InterPro" id="IPR038887">
    <property type="entry name" value="Nus1/NgBR"/>
</dbReference>
<feature type="transmembrane region" description="Helical" evidence="13">
    <location>
        <begin position="58"/>
        <end position="77"/>
    </location>
</feature>
<dbReference type="EC" id="2.5.1.87" evidence="5"/>
<keyword evidence="10 13" id="KW-1133">Transmembrane helix</keyword>
<protein>
    <recommendedName>
        <fullName evidence="5">ditrans,polycis-polyprenyl diphosphate synthase [(2E,6E)-farnesyldiphosphate specific]</fullName>
        <ecNumber evidence="5">2.5.1.87</ecNumber>
    </recommendedName>
</protein>
<gene>
    <name evidence="14" type="ORF">WICANDRAFT_93838</name>
</gene>
<dbReference type="UniPathway" id="UPA00378"/>
<dbReference type="PANTHER" id="PTHR21528:SF0">
    <property type="entry name" value="DEHYDRODOLICHYL DIPHOSPHATE SYNTHASE COMPLEX SUBUNIT NUS1"/>
    <property type="match status" value="1"/>
</dbReference>
<evidence type="ECO:0000256" key="4">
    <source>
        <dbReference type="ARBA" id="ARBA00005432"/>
    </source>
</evidence>
<evidence type="ECO:0000256" key="13">
    <source>
        <dbReference type="SAM" id="Phobius"/>
    </source>
</evidence>
<comment type="subcellular location">
    <subcellularLocation>
        <location evidence="2">Endoplasmic reticulum membrane</location>
    </subcellularLocation>
</comment>
<dbReference type="STRING" id="683960.A0A1E3P2B2"/>
<dbReference type="AlphaFoldDB" id="A0A1E3P2B2"/>
<comment type="similarity">
    <text evidence="4">Belongs to the UPP synthase family.</text>
</comment>
<evidence type="ECO:0000256" key="1">
    <source>
        <dbReference type="ARBA" id="ARBA00001946"/>
    </source>
</evidence>
<dbReference type="SUPFAM" id="SSF64005">
    <property type="entry name" value="Undecaprenyl diphosphate synthase"/>
    <property type="match status" value="1"/>
</dbReference>
<comment type="pathway">
    <text evidence="3">Protein modification; protein glycosylation.</text>
</comment>
<keyword evidence="11 13" id="KW-0472">Membrane</keyword>
<evidence type="ECO:0000313" key="15">
    <source>
        <dbReference type="Proteomes" id="UP000094112"/>
    </source>
</evidence>
<dbReference type="GeneID" id="30203678"/>
<dbReference type="GO" id="GO:0043048">
    <property type="term" value="P:dolichyl monophosphate biosynthetic process"/>
    <property type="evidence" value="ECO:0007669"/>
    <property type="project" value="EnsemblFungi"/>
</dbReference>
<evidence type="ECO:0000256" key="5">
    <source>
        <dbReference type="ARBA" id="ARBA00012596"/>
    </source>
</evidence>
<evidence type="ECO:0000256" key="11">
    <source>
        <dbReference type="ARBA" id="ARBA00023136"/>
    </source>
</evidence>
<evidence type="ECO:0000256" key="9">
    <source>
        <dbReference type="ARBA" id="ARBA00022842"/>
    </source>
</evidence>
<keyword evidence="15" id="KW-1185">Reference proteome</keyword>
<keyword evidence="6" id="KW-0808">Transferase</keyword>
<name>A0A1E3P2B2_WICAA</name>
<evidence type="ECO:0000256" key="10">
    <source>
        <dbReference type="ARBA" id="ARBA00022989"/>
    </source>
</evidence>
<dbReference type="RefSeq" id="XP_019038244.1">
    <property type="nucleotide sequence ID" value="XM_019186432.1"/>
</dbReference>
<dbReference type="GO" id="GO:0005811">
    <property type="term" value="C:lipid droplet"/>
    <property type="evidence" value="ECO:0007669"/>
    <property type="project" value="EnsemblFungi"/>
</dbReference>
<reference evidence="14 15" key="1">
    <citation type="journal article" date="2016" name="Proc. Natl. Acad. Sci. U.S.A.">
        <title>Comparative genomics of biotechnologically important yeasts.</title>
        <authorList>
            <person name="Riley R."/>
            <person name="Haridas S."/>
            <person name="Wolfe K.H."/>
            <person name="Lopes M.R."/>
            <person name="Hittinger C.T."/>
            <person name="Goeker M."/>
            <person name="Salamov A.A."/>
            <person name="Wisecaver J.H."/>
            <person name="Long T.M."/>
            <person name="Calvey C.H."/>
            <person name="Aerts A.L."/>
            <person name="Barry K.W."/>
            <person name="Choi C."/>
            <person name="Clum A."/>
            <person name="Coughlan A.Y."/>
            <person name="Deshpande S."/>
            <person name="Douglass A.P."/>
            <person name="Hanson S.J."/>
            <person name="Klenk H.-P."/>
            <person name="LaButti K.M."/>
            <person name="Lapidus A."/>
            <person name="Lindquist E.A."/>
            <person name="Lipzen A.M."/>
            <person name="Meier-Kolthoff J.P."/>
            <person name="Ohm R.A."/>
            <person name="Otillar R.P."/>
            <person name="Pangilinan J.L."/>
            <person name="Peng Y."/>
            <person name="Rokas A."/>
            <person name="Rosa C.A."/>
            <person name="Scheuner C."/>
            <person name="Sibirny A.A."/>
            <person name="Slot J.C."/>
            <person name="Stielow J.B."/>
            <person name="Sun H."/>
            <person name="Kurtzman C.P."/>
            <person name="Blackwell M."/>
            <person name="Grigoriev I.V."/>
            <person name="Jeffries T.W."/>
        </authorList>
    </citation>
    <scope>NUCLEOTIDE SEQUENCE [LARGE SCALE GENOMIC DNA]</scope>
    <source>
        <strain evidence="15">ATCC 58044 / CBS 1984 / NCYC 433 / NRRL Y-366-8</strain>
    </source>
</reference>
<dbReference type="Proteomes" id="UP000094112">
    <property type="component" value="Unassembled WGS sequence"/>
</dbReference>
<dbReference type="OrthoDB" id="19639at2759"/>
<evidence type="ECO:0000256" key="8">
    <source>
        <dbReference type="ARBA" id="ARBA00022824"/>
    </source>
</evidence>
<proteinExistence type="inferred from homology"/>
<keyword evidence="7 13" id="KW-0812">Transmembrane</keyword>
<accession>A0A1E3P2B2</accession>
<evidence type="ECO:0000256" key="2">
    <source>
        <dbReference type="ARBA" id="ARBA00004586"/>
    </source>
</evidence>
<comment type="cofactor">
    <cofactor evidence="1">
        <name>Mg(2+)</name>
        <dbReference type="ChEBI" id="CHEBI:18420"/>
    </cofactor>
</comment>
<dbReference type="GO" id="GO:0005789">
    <property type="term" value="C:endoplasmic reticulum membrane"/>
    <property type="evidence" value="ECO:0007669"/>
    <property type="project" value="UniProtKB-SubCell"/>
</dbReference>
<dbReference type="GO" id="GO:0045547">
    <property type="term" value="F:ditrans,polycis-polyprenyl diphosphate synthase [(2E,6E)-farnesyl diphosphate specific] activity"/>
    <property type="evidence" value="ECO:0007669"/>
    <property type="project" value="UniProtKB-EC"/>
</dbReference>